<comment type="caution">
    <text evidence="3">The sequence shown here is derived from an EMBL/GenBank/DDBJ whole genome shotgun (WGS) entry which is preliminary data.</text>
</comment>
<dbReference type="PANTHER" id="PTHR43798:SF31">
    <property type="entry name" value="AB HYDROLASE SUPERFAMILY PROTEIN YCLE"/>
    <property type="match status" value="1"/>
</dbReference>
<evidence type="ECO:0000256" key="1">
    <source>
        <dbReference type="ARBA" id="ARBA00022801"/>
    </source>
</evidence>
<dbReference type="EMBL" id="JABFTT010000009">
    <property type="protein sequence ID" value="MCE8021064.1"/>
    <property type="molecule type" value="Genomic_DNA"/>
</dbReference>
<keyword evidence="4" id="KW-1185">Reference proteome</keyword>
<dbReference type="Gene3D" id="3.40.50.1820">
    <property type="entry name" value="alpha/beta hydrolase"/>
    <property type="match status" value="1"/>
</dbReference>
<organism evidence="3 4">
    <name type="scientific">Billgrantia zhangzhouensis</name>
    <dbReference type="NCBI Taxonomy" id="2733481"/>
    <lineage>
        <taxon>Bacteria</taxon>
        <taxon>Pseudomonadati</taxon>
        <taxon>Pseudomonadota</taxon>
        <taxon>Gammaproteobacteria</taxon>
        <taxon>Oceanospirillales</taxon>
        <taxon>Halomonadaceae</taxon>
        <taxon>Billgrantia</taxon>
    </lineage>
</organism>
<dbReference type="PANTHER" id="PTHR43798">
    <property type="entry name" value="MONOACYLGLYCEROL LIPASE"/>
    <property type="match status" value="1"/>
</dbReference>
<gene>
    <name evidence="3" type="ORF">HOP51_13230</name>
</gene>
<protein>
    <submittedName>
        <fullName evidence="3">Alpha/beta hydrolase</fullName>
    </submittedName>
</protein>
<dbReference type="PRINTS" id="PR00111">
    <property type="entry name" value="ABHYDROLASE"/>
</dbReference>
<name>A0ABS9AH46_9GAMM</name>
<evidence type="ECO:0000313" key="3">
    <source>
        <dbReference type="EMBL" id="MCE8021064.1"/>
    </source>
</evidence>
<proteinExistence type="predicted"/>
<accession>A0ABS9AH46</accession>
<dbReference type="RefSeq" id="WP_234274376.1">
    <property type="nucleotide sequence ID" value="NZ_JABFTT010000009.1"/>
</dbReference>
<keyword evidence="1 3" id="KW-0378">Hydrolase</keyword>
<sequence length="302" mass="32630">MLASKTLEIVCRLVLTGILLTLSTALFAETKHYSVTAPDGVTIAVQETGNADGHPVIFLHGLFGSHLNWEAQVSRPELQHYRLITYDLRGHGLSSKPSSAEAYSDGRRWADDLAAVIEALDVHDPVLVGWSLGAAVITNYLAAYGDDKIAGAMYVGGVIELHPDQIASHPEVYRDLSSPDLRTRLDAERSFLSLCFEIQPDIVTFQRLLANAALASPEMQTAVPSMTISAAEGLGAARKPILLLYGARDALVRPEPSIARAVALNSLIRSTLYAESGHAPFLEEADRFNLDLAAFVDAVTQL</sequence>
<feature type="domain" description="AB hydrolase-1" evidence="2">
    <location>
        <begin position="55"/>
        <end position="284"/>
    </location>
</feature>
<evidence type="ECO:0000313" key="4">
    <source>
        <dbReference type="Proteomes" id="UP001320122"/>
    </source>
</evidence>
<dbReference type="Pfam" id="PF00561">
    <property type="entry name" value="Abhydrolase_1"/>
    <property type="match status" value="1"/>
</dbReference>
<dbReference type="SUPFAM" id="SSF53474">
    <property type="entry name" value="alpha/beta-Hydrolases"/>
    <property type="match status" value="1"/>
</dbReference>
<reference evidence="3 4" key="1">
    <citation type="journal article" date="2021" name="Front. Microbiol.">
        <title>Aerobic Denitrification and Heterotrophic Sulfur Oxidation in the Genus Halomonas Revealed by Six Novel Species Characterizations and Genome-Based Analysis.</title>
        <authorList>
            <person name="Wang L."/>
            <person name="Shao Z."/>
        </authorList>
    </citation>
    <scope>NUCLEOTIDE SEQUENCE [LARGE SCALE GENOMIC DNA]</scope>
    <source>
        <strain evidence="3 4">MCCC 1A11036</strain>
    </source>
</reference>
<dbReference type="InterPro" id="IPR029058">
    <property type="entry name" value="AB_hydrolase_fold"/>
</dbReference>
<dbReference type="InterPro" id="IPR000073">
    <property type="entry name" value="AB_hydrolase_1"/>
</dbReference>
<dbReference type="Proteomes" id="UP001320122">
    <property type="component" value="Unassembled WGS sequence"/>
</dbReference>
<evidence type="ECO:0000259" key="2">
    <source>
        <dbReference type="Pfam" id="PF00561"/>
    </source>
</evidence>
<dbReference type="GO" id="GO:0016787">
    <property type="term" value="F:hydrolase activity"/>
    <property type="evidence" value="ECO:0007669"/>
    <property type="project" value="UniProtKB-KW"/>
</dbReference>
<dbReference type="InterPro" id="IPR050266">
    <property type="entry name" value="AB_hydrolase_sf"/>
</dbReference>